<dbReference type="Pfam" id="PF00069">
    <property type="entry name" value="Pkinase"/>
    <property type="match status" value="1"/>
</dbReference>
<keyword evidence="12 17" id="KW-0067">ATP-binding</keyword>
<comment type="similarity">
    <text evidence="2">Belongs to the protein kinase superfamily. CAMK Ser/Thr protein kinase family. SNF1 subfamily.</text>
</comment>
<feature type="compositionally biased region" description="Polar residues" evidence="18">
    <location>
        <begin position="1"/>
        <end position="14"/>
    </location>
</feature>
<feature type="domain" description="Protein kinase" evidence="19">
    <location>
        <begin position="74"/>
        <end position="363"/>
    </location>
</feature>
<dbReference type="CDD" id="cd05117">
    <property type="entry name" value="STKc_CAMK"/>
    <property type="match status" value="1"/>
</dbReference>
<proteinExistence type="inferred from homology"/>
<dbReference type="Pfam" id="PF13499">
    <property type="entry name" value="EF-hand_7"/>
    <property type="match status" value="2"/>
</dbReference>
<comment type="catalytic activity">
    <reaction evidence="15">
        <text>L-seryl-[protein] + ATP = O-phospho-L-seryl-[protein] + ADP + H(+)</text>
        <dbReference type="Rhea" id="RHEA:17989"/>
        <dbReference type="Rhea" id="RHEA-COMP:9863"/>
        <dbReference type="Rhea" id="RHEA-COMP:11604"/>
        <dbReference type="ChEBI" id="CHEBI:15378"/>
        <dbReference type="ChEBI" id="CHEBI:29999"/>
        <dbReference type="ChEBI" id="CHEBI:30616"/>
        <dbReference type="ChEBI" id="CHEBI:83421"/>
        <dbReference type="ChEBI" id="CHEBI:456216"/>
        <dbReference type="EC" id="2.7.11.1"/>
    </reaction>
</comment>
<dbReference type="InterPro" id="IPR017441">
    <property type="entry name" value="Protein_kinase_ATP_BS"/>
</dbReference>
<comment type="similarity">
    <text evidence="13">Belongs to the protein kinase superfamily. Ser/Thr protein kinase family. CDPK subfamily.</text>
</comment>
<evidence type="ECO:0000256" key="13">
    <source>
        <dbReference type="ARBA" id="ARBA00024334"/>
    </source>
</evidence>
<dbReference type="GO" id="GO:0004674">
    <property type="term" value="F:protein serine/threonine kinase activity"/>
    <property type="evidence" value="ECO:0007669"/>
    <property type="project" value="UniProtKB-KW"/>
</dbReference>
<evidence type="ECO:0000256" key="16">
    <source>
        <dbReference type="ARBA" id="ARBA00058225"/>
    </source>
</evidence>
<dbReference type="FunFam" id="1.10.238.10:FF:000015">
    <property type="entry name" value="Calcium-dependent protein kinase 1"/>
    <property type="match status" value="1"/>
</dbReference>
<evidence type="ECO:0000256" key="17">
    <source>
        <dbReference type="PROSITE-ProRule" id="PRU10141"/>
    </source>
</evidence>
<comment type="similarity">
    <text evidence="1">Belongs to the protein kinase superfamily. CAMK Ser/Thr protein kinase family. CaMK subfamily.</text>
</comment>
<evidence type="ECO:0000259" key="19">
    <source>
        <dbReference type="PROSITE" id="PS50011"/>
    </source>
</evidence>
<dbReference type="InterPro" id="IPR008271">
    <property type="entry name" value="Ser/Thr_kinase_AS"/>
</dbReference>
<comment type="caution">
    <text evidence="21">The sequence shown here is derived from an EMBL/GenBank/DDBJ whole genome shotgun (WGS) entry which is preliminary data.</text>
</comment>
<dbReference type="AlphaFoldDB" id="A0AAW0LE62"/>
<keyword evidence="10 21" id="KW-0418">Kinase</keyword>
<evidence type="ECO:0000256" key="14">
    <source>
        <dbReference type="ARBA" id="ARBA00047899"/>
    </source>
</evidence>
<evidence type="ECO:0000256" key="4">
    <source>
        <dbReference type="ARBA" id="ARBA00022527"/>
    </source>
</evidence>
<dbReference type="Gene3D" id="1.10.238.10">
    <property type="entry name" value="EF-hand"/>
    <property type="match status" value="1"/>
</dbReference>
<dbReference type="PROSITE" id="PS00018">
    <property type="entry name" value="EF_HAND_1"/>
    <property type="match status" value="3"/>
</dbReference>
<evidence type="ECO:0000256" key="10">
    <source>
        <dbReference type="ARBA" id="ARBA00022777"/>
    </source>
</evidence>
<evidence type="ECO:0000256" key="2">
    <source>
        <dbReference type="ARBA" id="ARBA00006234"/>
    </source>
</evidence>
<accession>A0AAW0LE62</accession>
<evidence type="ECO:0000256" key="1">
    <source>
        <dbReference type="ARBA" id="ARBA00005354"/>
    </source>
</evidence>
<dbReference type="InterPro" id="IPR011992">
    <property type="entry name" value="EF-hand-dom_pair"/>
</dbReference>
<dbReference type="InterPro" id="IPR000719">
    <property type="entry name" value="Prot_kinase_dom"/>
</dbReference>
<evidence type="ECO:0000256" key="3">
    <source>
        <dbReference type="ARBA" id="ARBA00012513"/>
    </source>
</evidence>
<evidence type="ECO:0000256" key="9">
    <source>
        <dbReference type="ARBA" id="ARBA00022741"/>
    </source>
</evidence>
<dbReference type="PANTHER" id="PTHR24349">
    <property type="entry name" value="SERINE/THREONINE-PROTEIN KINASE"/>
    <property type="match status" value="1"/>
</dbReference>
<keyword evidence="4" id="KW-0723">Serine/threonine-protein kinase</keyword>
<evidence type="ECO:0000256" key="7">
    <source>
        <dbReference type="ARBA" id="ARBA00022723"/>
    </source>
</evidence>
<dbReference type="GO" id="GO:0005509">
    <property type="term" value="F:calcium ion binding"/>
    <property type="evidence" value="ECO:0007669"/>
    <property type="project" value="InterPro"/>
</dbReference>
<keyword evidence="7" id="KW-0479">Metal-binding</keyword>
<evidence type="ECO:0000256" key="15">
    <source>
        <dbReference type="ARBA" id="ARBA00048679"/>
    </source>
</evidence>
<dbReference type="PROSITE" id="PS00108">
    <property type="entry name" value="PROTEIN_KINASE_ST"/>
    <property type="match status" value="1"/>
</dbReference>
<keyword evidence="9 17" id="KW-0547">Nucleotide-binding</keyword>
<feature type="compositionally biased region" description="Low complexity" evidence="18">
    <location>
        <begin position="32"/>
        <end position="58"/>
    </location>
</feature>
<dbReference type="Gene3D" id="1.10.510.10">
    <property type="entry name" value="Transferase(Phosphotransferase) domain 1"/>
    <property type="match status" value="1"/>
</dbReference>
<feature type="domain" description="EF-hand" evidence="20">
    <location>
        <begin position="513"/>
        <end position="548"/>
    </location>
</feature>
<dbReference type="GO" id="GO:0005524">
    <property type="term" value="F:ATP binding"/>
    <property type="evidence" value="ECO:0007669"/>
    <property type="project" value="UniProtKB-UniRule"/>
</dbReference>
<reference evidence="21 22" key="1">
    <citation type="journal article" date="2018" name="Sci. Data">
        <title>The draft genome sequence of cork oak.</title>
        <authorList>
            <person name="Ramos A.M."/>
            <person name="Usie A."/>
            <person name="Barbosa P."/>
            <person name="Barros P.M."/>
            <person name="Capote T."/>
            <person name="Chaves I."/>
            <person name="Simoes F."/>
            <person name="Abreu I."/>
            <person name="Carrasquinho I."/>
            <person name="Faro C."/>
            <person name="Guimaraes J.B."/>
            <person name="Mendonca D."/>
            <person name="Nobrega F."/>
            <person name="Rodrigues L."/>
            <person name="Saibo N.J.M."/>
            <person name="Varela M.C."/>
            <person name="Egas C."/>
            <person name="Matos J."/>
            <person name="Miguel C.M."/>
            <person name="Oliveira M.M."/>
            <person name="Ricardo C.P."/>
            <person name="Goncalves S."/>
        </authorList>
    </citation>
    <scope>NUCLEOTIDE SEQUENCE [LARGE SCALE GENOMIC DNA]</scope>
    <source>
        <strain evidence="22">cv. HL8</strain>
    </source>
</reference>
<keyword evidence="6" id="KW-0808">Transferase</keyword>
<dbReference type="InterPro" id="IPR050205">
    <property type="entry name" value="CDPK_Ser/Thr_kinases"/>
</dbReference>
<dbReference type="EMBL" id="PKMF04000116">
    <property type="protein sequence ID" value="KAK7849237.1"/>
    <property type="molecule type" value="Genomic_DNA"/>
</dbReference>
<dbReference type="Gene3D" id="3.30.200.20">
    <property type="entry name" value="Phosphorylase Kinase, domain 1"/>
    <property type="match status" value="1"/>
</dbReference>
<name>A0AAW0LE62_QUESU</name>
<dbReference type="InterPro" id="IPR011009">
    <property type="entry name" value="Kinase-like_dom_sf"/>
</dbReference>
<dbReference type="PROSITE" id="PS00107">
    <property type="entry name" value="PROTEIN_KINASE_ATP"/>
    <property type="match status" value="1"/>
</dbReference>
<evidence type="ECO:0000256" key="12">
    <source>
        <dbReference type="ARBA" id="ARBA00022840"/>
    </source>
</evidence>
<evidence type="ECO:0000256" key="18">
    <source>
        <dbReference type="SAM" id="MobiDB-lite"/>
    </source>
</evidence>
<feature type="binding site" evidence="17">
    <location>
        <position position="103"/>
    </location>
    <ligand>
        <name>ATP</name>
        <dbReference type="ChEBI" id="CHEBI:30616"/>
    </ligand>
</feature>
<organism evidence="21 22">
    <name type="scientific">Quercus suber</name>
    <name type="common">Cork oak</name>
    <dbReference type="NCBI Taxonomy" id="58331"/>
    <lineage>
        <taxon>Eukaryota</taxon>
        <taxon>Viridiplantae</taxon>
        <taxon>Streptophyta</taxon>
        <taxon>Embryophyta</taxon>
        <taxon>Tracheophyta</taxon>
        <taxon>Spermatophyta</taxon>
        <taxon>Magnoliopsida</taxon>
        <taxon>eudicotyledons</taxon>
        <taxon>Gunneridae</taxon>
        <taxon>Pentapetalae</taxon>
        <taxon>rosids</taxon>
        <taxon>fabids</taxon>
        <taxon>Fagales</taxon>
        <taxon>Fagaceae</taxon>
        <taxon>Quercus</taxon>
    </lineage>
</organism>
<dbReference type="PROSITE" id="PS50011">
    <property type="entry name" value="PROTEIN_KINASE_DOM"/>
    <property type="match status" value="1"/>
</dbReference>
<keyword evidence="11" id="KW-0106">Calcium</keyword>
<evidence type="ECO:0000313" key="21">
    <source>
        <dbReference type="EMBL" id="KAK7849237.1"/>
    </source>
</evidence>
<evidence type="ECO:0000313" key="22">
    <source>
        <dbReference type="Proteomes" id="UP000237347"/>
    </source>
</evidence>
<dbReference type="SMART" id="SM00220">
    <property type="entry name" value="S_TKc"/>
    <property type="match status" value="1"/>
</dbReference>
<evidence type="ECO:0000256" key="8">
    <source>
        <dbReference type="ARBA" id="ARBA00022737"/>
    </source>
</evidence>
<feature type="region of interest" description="Disordered" evidence="18">
    <location>
        <begin position="1"/>
        <end position="66"/>
    </location>
</feature>
<feature type="domain" description="EF-hand" evidence="20">
    <location>
        <begin position="406"/>
        <end position="441"/>
    </location>
</feature>
<dbReference type="FunFam" id="3.30.200.20:FF:000004">
    <property type="entry name" value="Calcium-dependent protein kinase 1"/>
    <property type="match status" value="1"/>
</dbReference>
<evidence type="ECO:0000259" key="20">
    <source>
        <dbReference type="PROSITE" id="PS50222"/>
    </source>
</evidence>
<dbReference type="SUPFAM" id="SSF47473">
    <property type="entry name" value="EF-hand"/>
    <property type="match status" value="1"/>
</dbReference>
<dbReference type="SMART" id="SM00054">
    <property type="entry name" value="EFh"/>
    <property type="match status" value="4"/>
</dbReference>
<evidence type="ECO:0000256" key="11">
    <source>
        <dbReference type="ARBA" id="ARBA00022837"/>
    </source>
</evidence>
<dbReference type="PROSITE" id="PS50222">
    <property type="entry name" value="EF_HAND_2"/>
    <property type="match status" value="4"/>
</dbReference>
<keyword evidence="8" id="KW-0677">Repeat</keyword>
<evidence type="ECO:0000256" key="6">
    <source>
        <dbReference type="ARBA" id="ARBA00022679"/>
    </source>
</evidence>
<dbReference type="InterPro" id="IPR002048">
    <property type="entry name" value="EF_hand_dom"/>
</dbReference>
<feature type="domain" description="EF-hand" evidence="20">
    <location>
        <begin position="478"/>
        <end position="512"/>
    </location>
</feature>
<comment type="function">
    <text evidence="16">CIPK serine-threonine protein kinases interact with CBL proteins. Binding of a CBL protein to the regulatory NAF domain of CIPK protein lead to the activation of the kinase in a calcium-dependent manner.</text>
</comment>
<keyword evidence="5" id="KW-0597">Phosphoprotein</keyword>
<dbReference type="EC" id="2.7.11.1" evidence="3"/>
<sequence length="556" mass="62517">MGNCSGYPSAQSQLPTDTTTTDHDGPTHHRAQNTAANSNININIIPPTPTTTSQTPPTLGRVLGRPMEDVRSSYTFGRELGRGQFGVTYLVTHKDTGEKFACKSIATRKLINRDDIEDVKREVQIMHHLTGHRNIVELKGAYEDRHSVNLVMELCAGGELFDRIIAKGHYSERAAAGLCRQIVTVVHNCHSMGVMHRDLKPENFLLLSKDEDSPLKATDFGLSVFFKPGNVFKDLVGSAYYVAPEVLRRNYGAEADIWSAGVILYILLSGVPPFWGVKHDQTSRSICKQFLEAAQQCILTLLFLAYAENEQGIFDAILRGHIDFSSDPWPSISSSAKDLVKKMLRADPKERLSAVEVLHHPWMRVDGDASDKPLDIAVLTRMKQFRAMNKLKKVALKVIAENLSEEEIEGLKEMFKSMDTDNSGTITYEELKAGLPKLGTKLSESEVKQLMEAADVDGNGTIDYLEFITATMHMNRVEKEEHLYKAFEYFDKDRSGYITMEELESALKKYNMGDEKTIKEIIAEVDTDNDGRINYDEFVAMMRKGNPELVTNRRRK</sequence>
<evidence type="ECO:0000256" key="5">
    <source>
        <dbReference type="ARBA" id="ARBA00022553"/>
    </source>
</evidence>
<comment type="catalytic activity">
    <reaction evidence="14">
        <text>L-threonyl-[protein] + ATP = O-phospho-L-threonyl-[protein] + ADP + H(+)</text>
        <dbReference type="Rhea" id="RHEA:46608"/>
        <dbReference type="Rhea" id="RHEA-COMP:11060"/>
        <dbReference type="Rhea" id="RHEA-COMP:11605"/>
        <dbReference type="ChEBI" id="CHEBI:15378"/>
        <dbReference type="ChEBI" id="CHEBI:30013"/>
        <dbReference type="ChEBI" id="CHEBI:30616"/>
        <dbReference type="ChEBI" id="CHEBI:61977"/>
        <dbReference type="ChEBI" id="CHEBI:456216"/>
        <dbReference type="EC" id="2.7.11.1"/>
    </reaction>
</comment>
<keyword evidence="22" id="KW-1185">Reference proteome</keyword>
<feature type="domain" description="EF-hand" evidence="20">
    <location>
        <begin position="442"/>
        <end position="477"/>
    </location>
</feature>
<protein>
    <recommendedName>
        <fullName evidence="3">non-specific serine/threonine protein kinase</fullName>
        <ecNumber evidence="3">2.7.11.1</ecNumber>
    </recommendedName>
</protein>
<gene>
    <name evidence="21" type="primary">CPK3</name>
    <name evidence="21" type="ORF">CFP56_003242</name>
</gene>
<dbReference type="FunFam" id="1.10.510.10:FF:000571">
    <property type="entry name" value="Maternal embryonic leucine zipper kinase"/>
    <property type="match status" value="1"/>
</dbReference>
<dbReference type="InterPro" id="IPR018247">
    <property type="entry name" value="EF_Hand_1_Ca_BS"/>
</dbReference>
<dbReference type="Proteomes" id="UP000237347">
    <property type="component" value="Unassembled WGS sequence"/>
</dbReference>
<dbReference type="SUPFAM" id="SSF56112">
    <property type="entry name" value="Protein kinase-like (PK-like)"/>
    <property type="match status" value="1"/>
</dbReference>